<proteinExistence type="predicted"/>
<dbReference type="HOGENOM" id="CLU_3012141_0_0_7"/>
<keyword evidence="2" id="KW-1185">Reference proteome</keyword>
<organism evidence="1 2">
    <name type="scientific">Stigmatella aurantiaca (strain DW4/3-1)</name>
    <dbReference type="NCBI Taxonomy" id="378806"/>
    <lineage>
        <taxon>Bacteria</taxon>
        <taxon>Pseudomonadati</taxon>
        <taxon>Myxococcota</taxon>
        <taxon>Myxococcia</taxon>
        <taxon>Myxococcales</taxon>
        <taxon>Cystobacterineae</taxon>
        <taxon>Archangiaceae</taxon>
        <taxon>Stigmatella</taxon>
    </lineage>
</organism>
<dbReference type="Proteomes" id="UP000001351">
    <property type="component" value="Chromosome"/>
</dbReference>
<evidence type="ECO:0000313" key="1">
    <source>
        <dbReference type="EMBL" id="ADO73409.1"/>
    </source>
</evidence>
<dbReference type="AlphaFoldDB" id="E3FU90"/>
<dbReference type="STRING" id="378806.STAUR_5646"/>
<dbReference type="eggNOG" id="COG3293">
    <property type="taxonomic scope" value="Bacteria"/>
</dbReference>
<evidence type="ECO:0000313" key="2">
    <source>
        <dbReference type="Proteomes" id="UP000001351"/>
    </source>
</evidence>
<reference evidence="1 2" key="1">
    <citation type="journal article" date="2011" name="Mol. Biol. Evol.">
        <title>Comparative genomic analysis of fruiting body formation in Myxococcales.</title>
        <authorList>
            <person name="Huntley S."/>
            <person name="Hamann N."/>
            <person name="Wegener-Feldbrugge S."/>
            <person name="Treuner-Lange A."/>
            <person name="Kube M."/>
            <person name="Reinhardt R."/>
            <person name="Klages S."/>
            <person name="Muller R."/>
            <person name="Ronning C.M."/>
            <person name="Nierman W.C."/>
            <person name="Sogaard-Andersen L."/>
        </authorList>
    </citation>
    <scope>NUCLEOTIDE SEQUENCE [LARGE SCALE GENOMIC DNA]</scope>
    <source>
        <strain evidence="1 2">DW4/3-1</strain>
    </source>
</reference>
<dbReference type="KEGG" id="sur:STAUR_5646"/>
<sequence>METGRTVRSRQPRRSAARGALTMRGGQLYVSRTVVQWRYLTHDFPDWQSVYSYFLQ</sequence>
<gene>
    <name evidence="1" type="ordered locus">STAUR_5646</name>
</gene>
<dbReference type="EMBL" id="CP002271">
    <property type="protein sequence ID" value="ADO73409.1"/>
    <property type="molecule type" value="Genomic_DNA"/>
</dbReference>
<evidence type="ECO:0008006" key="3">
    <source>
        <dbReference type="Google" id="ProtNLM"/>
    </source>
</evidence>
<accession>E3FU90</accession>
<name>E3FU90_STIAD</name>
<protein>
    <recommendedName>
        <fullName evidence="3">Transposase</fullName>
    </recommendedName>
</protein>